<name>A0A1Y2D4K8_9FUNG</name>
<sequence>MKNNQEEIDDVNSQGDAEIGSPAQDQGHGFDNPNFNLLNLTVADGAHNLHQDNTVNLANLAQVQGNGFGVPQINTVNEANQAQGRGNLQDNPVNHEIIARNRGDPQDDTVNHEVPVPVLTQGHDFLQDNAVNQADLAQGHGFEFLAQGHDVLQVNAVNHLGRGQGIMYGIQRNNQDQNNPRARNQNLVELRENLIENVVNEWRHLKSLKVKKADLERRISNKEVLINIITNEENFINNHYQSINE</sequence>
<keyword evidence="4" id="KW-1185">Reference proteome</keyword>
<feature type="compositionally biased region" description="Acidic residues" evidence="2">
    <location>
        <begin position="1"/>
        <end position="10"/>
    </location>
</feature>
<evidence type="ECO:0000256" key="1">
    <source>
        <dbReference type="SAM" id="Coils"/>
    </source>
</evidence>
<evidence type="ECO:0000256" key="2">
    <source>
        <dbReference type="SAM" id="MobiDB-lite"/>
    </source>
</evidence>
<reference evidence="3 4" key="1">
    <citation type="submission" date="2016-08" db="EMBL/GenBank/DDBJ databases">
        <title>A Parts List for Fungal Cellulosomes Revealed by Comparative Genomics.</title>
        <authorList>
            <consortium name="DOE Joint Genome Institute"/>
            <person name="Haitjema C.H."/>
            <person name="Gilmore S.P."/>
            <person name="Henske J.K."/>
            <person name="Solomon K.V."/>
            <person name="De Groot R."/>
            <person name="Kuo A."/>
            <person name="Mondo S.J."/>
            <person name="Salamov A.A."/>
            <person name="Labutti K."/>
            <person name="Zhao Z."/>
            <person name="Chiniquy J."/>
            <person name="Barry K."/>
            <person name="Brewer H.M."/>
            <person name="Purvine S.O."/>
            <person name="Wright A.T."/>
            <person name="Boxma B."/>
            <person name="Van Alen T."/>
            <person name="Hackstein J.H."/>
            <person name="Baker S.E."/>
            <person name="Grigoriev I.V."/>
            <person name="O'Malley M.A."/>
        </authorList>
    </citation>
    <scope>NUCLEOTIDE SEQUENCE [LARGE SCALE GENOMIC DNA]</scope>
    <source>
        <strain evidence="3 4">G1</strain>
    </source>
</reference>
<dbReference type="Proteomes" id="UP000193920">
    <property type="component" value="Unassembled WGS sequence"/>
</dbReference>
<dbReference type="AlphaFoldDB" id="A0A1Y2D4K8"/>
<protein>
    <submittedName>
        <fullName evidence="3">Uncharacterized protein</fullName>
    </submittedName>
</protein>
<feature type="region of interest" description="Disordered" evidence="2">
    <location>
        <begin position="1"/>
        <end position="32"/>
    </location>
</feature>
<comment type="caution">
    <text evidence="3">The sequence shown here is derived from an EMBL/GenBank/DDBJ whole genome shotgun (WGS) entry which is preliminary data.</text>
</comment>
<accession>A0A1Y2D4K8</accession>
<organism evidence="3 4">
    <name type="scientific">Neocallimastix californiae</name>
    <dbReference type="NCBI Taxonomy" id="1754190"/>
    <lineage>
        <taxon>Eukaryota</taxon>
        <taxon>Fungi</taxon>
        <taxon>Fungi incertae sedis</taxon>
        <taxon>Chytridiomycota</taxon>
        <taxon>Chytridiomycota incertae sedis</taxon>
        <taxon>Neocallimastigomycetes</taxon>
        <taxon>Neocallimastigales</taxon>
        <taxon>Neocallimastigaceae</taxon>
        <taxon>Neocallimastix</taxon>
    </lineage>
</organism>
<feature type="coiled-coil region" evidence="1">
    <location>
        <begin position="205"/>
        <end position="232"/>
    </location>
</feature>
<evidence type="ECO:0000313" key="3">
    <source>
        <dbReference type="EMBL" id="ORY54238.1"/>
    </source>
</evidence>
<keyword evidence="1" id="KW-0175">Coiled coil</keyword>
<proteinExistence type="predicted"/>
<evidence type="ECO:0000313" key="4">
    <source>
        <dbReference type="Proteomes" id="UP000193920"/>
    </source>
</evidence>
<dbReference type="EMBL" id="MCOG01000087">
    <property type="protein sequence ID" value="ORY54238.1"/>
    <property type="molecule type" value="Genomic_DNA"/>
</dbReference>
<gene>
    <name evidence="3" type="ORF">LY90DRAFT_278928</name>
</gene>